<sequence length="87" mass="9507">MHRWCGQTKFDSPALGLTPCGTQKALSLTGLFEYRDSVQEPSTDWEIAIAADLRRSPLGCDLLGFNGSHQSREPSLLSIRRGNSSLG</sequence>
<dbReference type="InParanoid" id="E9GQX4"/>
<proteinExistence type="predicted"/>
<dbReference type="AlphaFoldDB" id="E9GQX4"/>
<dbReference type="EMBL" id="GL732558">
    <property type="protein sequence ID" value="EFX78189.1"/>
    <property type="molecule type" value="Genomic_DNA"/>
</dbReference>
<evidence type="ECO:0000313" key="2">
    <source>
        <dbReference type="Proteomes" id="UP000000305"/>
    </source>
</evidence>
<protein>
    <submittedName>
        <fullName evidence="1">Uncharacterized protein</fullName>
    </submittedName>
</protein>
<accession>E9GQX4</accession>
<dbReference type="Proteomes" id="UP000000305">
    <property type="component" value="Unassembled WGS sequence"/>
</dbReference>
<reference evidence="1 2" key="1">
    <citation type="journal article" date="2011" name="Science">
        <title>The ecoresponsive genome of Daphnia pulex.</title>
        <authorList>
            <person name="Colbourne J.K."/>
            <person name="Pfrender M.E."/>
            <person name="Gilbert D."/>
            <person name="Thomas W.K."/>
            <person name="Tucker A."/>
            <person name="Oakley T.H."/>
            <person name="Tokishita S."/>
            <person name="Aerts A."/>
            <person name="Arnold G.J."/>
            <person name="Basu M.K."/>
            <person name="Bauer D.J."/>
            <person name="Caceres C.E."/>
            <person name="Carmel L."/>
            <person name="Casola C."/>
            <person name="Choi J.H."/>
            <person name="Detter J.C."/>
            <person name="Dong Q."/>
            <person name="Dusheyko S."/>
            <person name="Eads B.D."/>
            <person name="Frohlich T."/>
            <person name="Geiler-Samerotte K.A."/>
            <person name="Gerlach D."/>
            <person name="Hatcher P."/>
            <person name="Jogdeo S."/>
            <person name="Krijgsveld J."/>
            <person name="Kriventseva E.V."/>
            <person name="Kultz D."/>
            <person name="Laforsch C."/>
            <person name="Lindquist E."/>
            <person name="Lopez J."/>
            <person name="Manak J.R."/>
            <person name="Muller J."/>
            <person name="Pangilinan J."/>
            <person name="Patwardhan R.P."/>
            <person name="Pitluck S."/>
            <person name="Pritham E.J."/>
            <person name="Rechtsteiner A."/>
            <person name="Rho M."/>
            <person name="Rogozin I.B."/>
            <person name="Sakarya O."/>
            <person name="Salamov A."/>
            <person name="Schaack S."/>
            <person name="Shapiro H."/>
            <person name="Shiga Y."/>
            <person name="Skalitzky C."/>
            <person name="Smith Z."/>
            <person name="Souvorov A."/>
            <person name="Sung W."/>
            <person name="Tang Z."/>
            <person name="Tsuchiya D."/>
            <person name="Tu H."/>
            <person name="Vos H."/>
            <person name="Wang M."/>
            <person name="Wolf Y.I."/>
            <person name="Yamagata H."/>
            <person name="Yamada T."/>
            <person name="Ye Y."/>
            <person name="Shaw J.R."/>
            <person name="Andrews J."/>
            <person name="Crease T.J."/>
            <person name="Tang H."/>
            <person name="Lucas S.M."/>
            <person name="Robertson H.M."/>
            <person name="Bork P."/>
            <person name="Koonin E.V."/>
            <person name="Zdobnov E.M."/>
            <person name="Grigoriev I.V."/>
            <person name="Lynch M."/>
            <person name="Boore J.L."/>
        </authorList>
    </citation>
    <scope>NUCLEOTIDE SEQUENCE [LARGE SCALE GENOMIC DNA]</scope>
</reference>
<dbReference type="HOGENOM" id="CLU_2485592_0_0_1"/>
<gene>
    <name evidence="1" type="ORF">DAPPUDRAFT_246581</name>
</gene>
<evidence type="ECO:0000313" key="1">
    <source>
        <dbReference type="EMBL" id="EFX78189.1"/>
    </source>
</evidence>
<dbReference type="KEGG" id="dpx:DAPPUDRAFT_246581"/>
<organism evidence="1 2">
    <name type="scientific">Daphnia pulex</name>
    <name type="common">Water flea</name>
    <dbReference type="NCBI Taxonomy" id="6669"/>
    <lineage>
        <taxon>Eukaryota</taxon>
        <taxon>Metazoa</taxon>
        <taxon>Ecdysozoa</taxon>
        <taxon>Arthropoda</taxon>
        <taxon>Crustacea</taxon>
        <taxon>Branchiopoda</taxon>
        <taxon>Diplostraca</taxon>
        <taxon>Cladocera</taxon>
        <taxon>Anomopoda</taxon>
        <taxon>Daphniidae</taxon>
        <taxon>Daphnia</taxon>
    </lineage>
</organism>
<name>E9GQX4_DAPPU</name>
<keyword evidence="2" id="KW-1185">Reference proteome</keyword>